<evidence type="ECO:0000256" key="5">
    <source>
        <dbReference type="ARBA" id="ARBA00023054"/>
    </source>
</evidence>
<proteinExistence type="inferred from homology"/>
<keyword evidence="9" id="KW-0131">Cell cycle</keyword>
<dbReference type="AlphaFoldDB" id="A0A8D0B5G0"/>
<evidence type="ECO:0000256" key="3">
    <source>
        <dbReference type="ARBA" id="ARBA00005421"/>
    </source>
</evidence>
<evidence type="ECO:0000256" key="12">
    <source>
        <dbReference type="ARBA" id="ARBA00035485"/>
    </source>
</evidence>
<evidence type="ECO:0000256" key="2">
    <source>
        <dbReference type="ARBA" id="ARBA00004173"/>
    </source>
</evidence>
<reference evidence="15" key="2">
    <citation type="submission" date="2025-09" db="UniProtKB">
        <authorList>
            <consortium name="Ensembl"/>
        </authorList>
    </citation>
    <scope>IDENTIFICATION</scope>
</reference>
<dbReference type="GO" id="GO:0005654">
    <property type="term" value="C:nucleoplasm"/>
    <property type="evidence" value="ECO:0007669"/>
    <property type="project" value="Ensembl"/>
</dbReference>
<protein>
    <recommendedName>
        <fullName evidence="11">Large ribosomal subunit protein mL64</fullName>
    </recommendedName>
    <alternativeName>
        <fullName evidence="10">39S ribosomal protein L59, mitochondrial</fullName>
    </alternativeName>
    <alternativeName>
        <fullName evidence="12">Growth arrest and DNA damage-inducible proteins-interacting protein 1</fullName>
    </alternativeName>
</protein>
<dbReference type="Ensembl" id="ENSSMRT00000004008.1">
    <property type="protein sequence ID" value="ENSSMRP00000003361.1"/>
    <property type="gene ID" value="ENSSMRG00000002818.1"/>
</dbReference>
<keyword evidence="16" id="KW-1185">Reference proteome</keyword>
<evidence type="ECO:0000256" key="1">
    <source>
        <dbReference type="ARBA" id="ARBA00004123"/>
    </source>
</evidence>
<feature type="coiled-coil region" evidence="14">
    <location>
        <begin position="87"/>
        <end position="114"/>
    </location>
</feature>
<evidence type="ECO:0000256" key="8">
    <source>
        <dbReference type="ARBA" id="ARBA00023274"/>
    </source>
</evidence>
<dbReference type="GO" id="GO:1990904">
    <property type="term" value="C:ribonucleoprotein complex"/>
    <property type="evidence" value="ECO:0007669"/>
    <property type="project" value="UniProtKB-KW"/>
</dbReference>
<evidence type="ECO:0000256" key="13">
    <source>
        <dbReference type="ARBA" id="ARBA00060144"/>
    </source>
</evidence>
<dbReference type="InterPro" id="IPR018472">
    <property type="entry name" value="Ribosomal_mL64"/>
</dbReference>
<dbReference type="GeneTree" id="ENSGT00390000013719"/>
<keyword evidence="6" id="KW-0496">Mitochondrion</keyword>
<evidence type="ECO:0000256" key="6">
    <source>
        <dbReference type="ARBA" id="ARBA00023128"/>
    </source>
</evidence>
<comment type="subcellular location">
    <subcellularLocation>
        <location evidence="2">Mitochondrion</location>
    </subcellularLocation>
    <subcellularLocation>
        <location evidence="1">Nucleus</location>
    </subcellularLocation>
</comment>
<dbReference type="Pfam" id="PF10147">
    <property type="entry name" value="CR6_interact"/>
    <property type="match status" value="1"/>
</dbReference>
<evidence type="ECO:0000256" key="7">
    <source>
        <dbReference type="ARBA" id="ARBA00023242"/>
    </source>
</evidence>
<dbReference type="Proteomes" id="UP000694421">
    <property type="component" value="Unplaced"/>
</dbReference>
<dbReference type="OMA" id="EPHSWIH"/>
<dbReference type="GO" id="GO:0005739">
    <property type="term" value="C:mitochondrion"/>
    <property type="evidence" value="ECO:0007669"/>
    <property type="project" value="UniProtKB-SubCell"/>
</dbReference>
<dbReference type="InterPro" id="IPR043035">
    <property type="entry name" value="Ribosomal_mL64_sf"/>
</dbReference>
<evidence type="ECO:0000313" key="15">
    <source>
        <dbReference type="Ensembl" id="ENSSMRP00000003361.1"/>
    </source>
</evidence>
<dbReference type="PANTHER" id="PTHR31761:SF1">
    <property type="entry name" value="LARGE RIBOSOMAL SUBUNIT PROTEIN ML64"/>
    <property type="match status" value="1"/>
</dbReference>
<name>A0A8D0B5G0_SALMN</name>
<reference evidence="15" key="1">
    <citation type="submission" date="2025-08" db="UniProtKB">
        <authorList>
            <consortium name="Ensembl"/>
        </authorList>
    </citation>
    <scope>IDENTIFICATION</scope>
</reference>
<evidence type="ECO:0000256" key="10">
    <source>
        <dbReference type="ARBA" id="ARBA00030700"/>
    </source>
</evidence>
<dbReference type="PANTHER" id="PTHR31761">
    <property type="entry name" value="GROWTH ARREST AND DNA DAMAGE-INDUCIBLE PROTEINS-INTERACTING PROTEIN 1 GADD45GIP1"/>
    <property type="match status" value="1"/>
</dbReference>
<organism evidence="15 16">
    <name type="scientific">Salvator merianae</name>
    <name type="common">Argentine black and white tegu</name>
    <name type="synonym">Tupinambis merianae</name>
    <dbReference type="NCBI Taxonomy" id="96440"/>
    <lineage>
        <taxon>Eukaryota</taxon>
        <taxon>Metazoa</taxon>
        <taxon>Chordata</taxon>
        <taxon>Craniata</taxon>
        <taxon>Vertebrata</taxon>
        <taxon>Euteleostomi</taxon>
        <taxon>Lepidosauria</taxon>
        <taxon>Squamata</taxon>
        <taxon>Bifurcata</taxon>
        <taxon>Unidentata</taxon>
        <taxon>Episquamata</taxon>
        <taxon>Laterata</taxon>
        <taxon>Teiioidea</taxon>
        <taxon>Teiidae</taxon>
        <taxon>Salvator</taxon>
    </lineage>
</organism>
<evidence type="ECO:0000256" key="14">
    <source>
        <dbReference type="SAM" id="Coils"/>
    </source>
</evidence>
<comment type="function">
    <text evidence="13">Acts as a negative regulator of G1 to S cell cycle phase progression by inhibiting cyclin-dependent kinases. Inhibitory effects are additive with GADD45 proteins but also occur in the absence of GADD45 proteins. Acts as a repressor of the orphan nuclear receptor NR4A1 by inhibiting AB domain-mediated transcriptional activity. May be involved in the hormone-mediated regulation of NR4A1 transcriptional activity. May play a role in mitochondrial protein synthesis.</text>
</comment>
<keyword evidence="4" id="KW-0689">Ribosomal protein</keyword>
<keyword evidence="7" id="KW-0539">Nucleus</keyword>
<keyword evidence="5 14" id="KW-0175">Coiled coil</keyword>
<evidence type="ECO:0000313" key="16">
    <source>
        <dbReference type="Proteomes" id="UP000694421"/>
    </source>
</evidence>
<keyword evidence="8" id="KW-0687">Ribonucleoprotein</keyword>
<accession>A0A8D0B5G0</accession>
<sequence length="226" mass="26479">MAALGSRLQLGSVRYYNAKPFWRQLGGFYRPDPNNPRTPPWQLTAAYELKLFGRYGAASGVDPSRLWPTPEQLQQIEADERERFPSLKEMQMALDKKEQEAEAKKRQREELIAAKMAKMPQMIAAWKQEKKQRKIKEREEKERRQLLLAEARERFGYNIQQYSPEFQEMVQEREKARRKELKALKKQQREEAVARKEMERAALLQDKEGEVVVPGTSQQVIESVGS</sequence>
<dbReference type="GO" id="GO:0005840">
    <property type="term" value="C:ribosome"/>
    <property type="evidence" value="ECO:0007669"/>
    <property type="project" value="UniProtKB-KW"/>
</dbReference>
<comment type="similarity">
    <text evidence="3">Belongs to the mitochondrion-specific ribosomal protein mL64 family.</text>
</comment>
<evidence type="ECO:0000256" key="9">
    <source>
        <dbReference type="ARBA" id="ARBA00023306"/>
    </source>
</evidence>
<feature type="coiled-coil region" evidence="14">
    <location>
        <begin position="170"/>
        <end position="201"/>
    </location>
</feature>
<evidence type="ECO:0000256" key="11">
    <source>
        <dbReference type="ARBA" id="ARBA00035184"/>
    </source>
</evidence>
<evidence type="ECO:0000256" key="4">
    <source>
        <dbReference type="ARBA" id="ARBA00022980"/>
    </source>
</evidence>
<dbReference type="Gene3D" id="6.10.280.120">
    <property type="entry name" value="Growth arrest and DNA-damage-inducible proteins-interacting protein 1"/>
    <property type="match status" value="1"/>
</dbReference>